<feature type="compositionally biased region" description="Low complexity" evidence="1">
    <location>
        <begin position="270"/>
        <end position="281"/>
    </location>
</feature>
<dbReference type="Proteomes" id="UP000807306">
    <property type="component" value="Unassembled WGS sequence"/>
</dbReference>
<sequence>MTDPLWNGDCSSTAAETTPSSRALARSSLSAAGKKRVDSITKPINESRCLVTNFEPDGTIQYAHILPRAFGKVTQLEYHWGIKYGCLNVDTRLNVIRLRSDIHQHFDRGSILFLPSEKIVGRYLLDPQAAIEETTYHYTLVALRNVQTVPLTRRNIPPQPTSLQNYEYPFESFPVLESHAHPRFMIMHVGIALQKTTDFFDLTERYPSQEKLIRDIWKLFEKWTGIISKESLDKFKDSQPPQSDQESDSSTHTRPQRAVHKYNSTKRKAPATQPASPTPSSKRTRGVADSGQLNSETVSPPTFGDQLSTNLYQSKQALVHEWLSGITASDNEF</sequence>
<evidence type="ECO:0000313" key="4">
    <source>
        <dbReference type="Proteomes" id="UP000807306"/>
    </source>
</evidence>
<evidence type="ECO:0000313" key="3">
    <source>
        <dbReference type="EMBL" id="KAF9521889.1"/>
    </source>
</evidence>
<feature type="domain" description="HNH nuclease" evidence="2">
    <location>
        <begin position="49"/>
        <end position="113"/>
    </location>
</feature>
<name>A0A9P6E3N5_9AGAR</name>
<proteinExistence type="predicted"/>
<comment type="caution">
    <text evidence="3">The sequence shown here is derived from an EMBL/GenBank/DDBJ whole genome shotgun (WGS) entry which is preliminary data.</text>
</comment>
<reference evidence="3" key="1">
    <citation type="submission" date="2020-11" db="EMBL/GenBank/DDBJ databases">
        <authorList>
            <consortium name="DOE Joint Genome Institute"/>
            <person name="Ahrendt S."/>
            <person name="Riley R."/>
            <person name="Andreopoulos W."/>
            <person name="Labutti K."/>
            <person name="Pangilinan J."/>
            <person name="Ruiz-Duenas F.J."/>
            <person name="Barrasa J.M."/>
            <person name="Sanchez-Garcia M."/>
            <person name="Camarero S."/>
            <person name="Miyauchi S."/>
            <person name="Serrano A."/>
            <person name="Linde D."/>
            <person name="Babiker R."/>
            <person name="Drula E."/>
            <person name="Ayuso-Fernandez I."/>
            <person name="Pacheco R."/>
            <person name="Padilla G."/>
            <person name="Ferreira P."/>
            <person name="Barriuso J."/>
            <person name="Kellner H."/>
            <person name="Castanera R."/>
            <person name="Alfaro M."/>
            <person name="Ramirez L."/>
            <person name="Pisabarro A.G."/>
            <person name="Kuo A."/>
            <person name="Tritt A."/>
            <person name="Lipzen A."/>
            <person name="He G."/>
            <person name="Yan M."/>
            <person name="Ng V."/>
            <person name="Cullen D."/>
            <person name="Martin F."/>
            <person name="Rosso M.-N."/>
            <person name="Henrissat B."/>
            <person name="Hibbett D."/>
            <person name="Martinez A.T."/>
            <person name="Grigoriev I.V."/>
        </authorList>
    </citation>
    <scope>NUCLEOTIDE SEQUENCE</scope>
    <source>
        <strain evidence="3">CBS 506.95</strain>
    </source>
</reference>
<dbReference type="InterPro" id="IPR003615">
    <property type="entry name" value="HNH_nuc"/>
</dbReference>
<dbReference type="AlphaFoldDB" id="A0A9P6E3N5"/>
<evidence type="ECO:0000256" key="1">
    <source>
        <dbReference type="SAM" id="MobiDB-lite"/>
    </source>
</evidence>
<feature type="compositionally biased region" description="Low complexity" evidence="1">
    <location>
        <begin position="238"/>
        <end position="250"/>
    </location>
</feature>
<organism evidence="3 4">
    <name type="scientific">Crepidotus variabilis</name>
    <dbReference type="NCBI Taxonomy" id="179855"/>
    <lineage>
        <taxon>Eukaryota</taxon>
        <taxon>Fungi</taxon>
        <taxon>Dikarya</taxon>
        <taxon>Basidiomycota</taxon>
        <taxon>Agaricomycotina</taxon>
        <taxon>Agaricomycetes</taxon>
        <taxon>Agaricomycetidae</taxon>
        <taxon>Agaricales</taxon>
        <taxon>Agaricineae</taxon>
        <taxon>Crepidotaceae</taxon>
        <taxon>Crepidotus</taxon>
    </lineage>
</organism>
<keyword evidence="4" id="KW-1185">Reference proteome</keyword>
<protein>
    <recommendedName>
        <fullName evidence="2">HNH nuclease domain-containing protein</fullName>
    </recommendedName>
</protein>
<accession>A0A9P6E3N5</accession>
<evidence type="ECO:0000259" key="2">
    <source>
        <dbReference type="Pfam" id="PF13391"/>
    </source>
</evidence>
<feature type="compositionally biased region" description="Basic residues" evidence="1">
    <location>
        <begin position="254"/>
        <end position="269"/>
    </location>
</feature>
<dbReference type="EMBL" id="MU157976">
    <property type="protein sequence ID" value="KAF9521889.1"/>
    <property type="molecule type" value="Genomic_DNA"/>
</dbReference>
<gene>
    <name evidence="3" type="ORF">CPB83DRAFT_162875</name>
</gene>
<dbReference type="Pfam" id="PF13391">
    <property type="entry name" value="HNH_2"/>
    <property type="match status" value="1"/>
</dbReference>
<dbReference type="OrthoDB" id="3133596at2759"/>
<feature type="region of interest" description="Disordered" evidence="1">
    <location>
        <begin position="233"/>
        <end position="307"/>
    </location>
</feature>
<feature type="compositionally biased region" description="Polar residues" evidence="1">
    <location>
        <begin position="291"/>
        <end position="307"/>
    </location>
</feature>